<dbReference type="EMBL" id="JARMAB010000008">
    <property type="protein sequence ID" value="MED1202748.1"/>
    <property type="molecule type" value="Genomic_DNA"/>
</dbReference>
<dbReference type="NCBIfam" id="TIGR01727">
    <property type="entry name" value="oligo_HPY"/>
    <property type="match status" value="1"/>
</dbReference>
<dbReference type="PROSITE" id="PS50893">
    <property type="entry name" value="ABC_TRANSPORTER_2"/>
    <property type="match status" value="1"/>
</dbReference>
<evidence type="ECO:0000313" key="7">
    <source>
        <dbReference type="Proteomes" id="UP001341444"/>
    </source>
</evidence>
<dbReference type="InterPro" id="IPR003593">
    <property type="entry name" value="AAA+_ATPase"/>
</dbReference>
<dbReference type="Pfam" id="PF00005">
    <property type="entry name" value="ABC_tran"/>
    <property type="match status" value="1"/>
</dbReference>
<dbReference type="PROSITE" id="PS00211">
    <property type="entry name" value="ABC_TRANSPORTER_1"/>
    <property type="match status" value="1"/>
</dbReference>
<proteinExistence type="inferred from homology"/>
<dbReference type="CDD" id="cd03257">
    <property type="entry name" value="ABC_NikE_OppD_transporters"/>
    <property type="match status" value="1"/>
</dbReference>
<dbReference type="Pfam" id="PF08352">
    <property type="entry name" value="oligo_HPY"/>
    <property type="match status" value="1"/>
</dbReference>
<dbReference type="InterPro" id="IPR003439">
    <property type="entry name" value="ABC_transporter-like_ATP-bd"/>
</dbReference>
<keyword evidence="7" id="KW-1185">Reference proteome</keyword>
<evidence type="ECO:0000256" key="1">
    <source>
        <dbReference type="ARBA" id="ARBA00005417"/>
    </source>
</evidence>
<sequence>MTKLLQQKPLLQLRNIKKYYPIKGGILQRVQGHVKAVENVTVDVYEGETLGVVGESGCGKSTFGRTVLGLESLTEGSINFKGQEIGGLPHRKLKALKKEMQMIFQDPFASLNPKQCIGQAIEEAFIIHTNLPHNERKEIVIQLLQEVGLKPEHYDRYPHEFSGGQRQRIGIARAIALNPSLVVCDEAVSALDVSVQAQVIKLLKDIQNKHNLTYMFISHDLGVVRHISDRVLVMYLGNTVELAPVEQLFDNPLHPYTKALLSAIPRPVPGAKRERIRLQGEMPNPANPPKGCAFHTRCPIATDRCKEARPEWREVENNHFVACHEV</sequence>
<reference evidence="6 7" key="1">
    <citation type="submission" date="2023-03" db="EMBL/GenBank/DDBJ databases">
        <title>Bacillus Genome Sequencing.</title>
        <authorList>
            <person name="Dunlap C."/>
        </authorList>
    </citation>
    <scope>NUCLEOTIDE SEQUENCE [LARGE SCALE GENOMIC DNA]</scope>
    <source>
        <strain evidence="6 7">B-23453</strain>
    </source>
</reference>
<dbReference type="SMART" id="SM00382">
    <property type="entry name" value="AAA"/>
    <property type="match status" value="1"/>
</dbReference>
<evidence type="ECO:0000313" key="6">
    <source>
        <dbReference type="EMBL" id="MED1202748.1"/>
    </source>
</evidence>
<dbReference type="InterPro" id="IPR017871">
    <property type="entry name" value="ABC_transporter-like_CS"/>
</dbReference>
<dbReference type="GO" id="GO:0005524">
    <property type="term" value="F:ATP binding"/>
    <property type="evidence" value="ECO:0007669"/>
    <property type="project" value="UniProtKB-KW"/>
</dbReference>
<gene>
    <name evidence="6" type="ORF">P4T90_06545</name>
</gene>
<dbReference type="InterPro" id="IPR050319">
    <property type="entry name" value="ABC_transp_ATP-bind"/>
</dbReference>
<evidence type="ECO:0000256" key="4">
    <source>
        <dbReference type="ARBA" id="ARBA00022840"/>
    </source>
</evidence>
<evidence type="ECO:0000259" key="5">
    <source>
        <dbReference type="PROSITE" id="PS50893"/>
    </source>
</evidence>
<dbReference type="PANTHER" id="PTHR43776">
    <property type="entry name" value="TRANSPORT ATP-BINDING PROTEIN"/>
    <property type="match status" value="1"/>
</dbReference>
<keyword evidence="4 6" id="KW-0067">ATP-binding</keyword>
<dbReference type="InterPro" id="IPR027417">
    <property type="entry name" value="P-loop_NTPase"/>
</dbReference>
<dbReference type="RefSeq" id="WP_066267684.1">
    <property type="nucleotide sequence ID" value="NZ_JARMAB010000008.1"/>
</dbReference>
<feature type="domain" description="ABC transporter" evidence="5">
    <location>
        <begin position="11"/>
        <end position="261"/>
    </location>
</feature>
<evidence type="ECO:0000256" key="3">
    <source>
        <dbReference type="ARBA" id="ARBA00022741"/>
    </source>
</evidence>
<organism evidence="6 7">
    <name type="scientific">Heyndrickxia acidicola</name>
    <dbReference type="NCBI Taxonomy" id="209389"/>
    <lineage>
        <taxon>Bacteria</taxon>
        <taxon>Bacillati</taxon>
        <taxon>Bacillota</taxon>
        <taxon>Bacilli</taxon>
        <taxon>Bacillales</taxon>
        <taxon>Bacillaceae</taxon>
        <taxon>Heyndrickxia</taxon>
    </lineage>
</organism>
<accession>A0ABU6MDM5</accession>
<dbReference type="SUPFAM" id="SSF52540">
    <property type="entry name" value="P-loop containing nucleoside triphosphate hydrolases"/>
    <property type="match status" value="1"/>
</dbReference>
<dbReference type="Gene3D" id="3.40.50.300">
    <property type="entry name" value="P-loop containing nucleotide triphosphate hydrolases"/>
    <property type="match status" value="1"/>
</dbReference>
<dbReference type="NCBIfam" id="NF008453">
    <property type="entry name" value="PRK11308.1"/>
    <property type="match status" value="1"/>
</dbReference>
<evidence type="ECO:0000256" key="2">
    <source>
        <dbReference type="ARBA" id="ARBA00022448"/>
    </source>
</evidence>
<comment type="caution">
    <text evidence="6">The sequence shown here is derived from an EMBL/GenBank/DDBJ whole genome shotgun (WGS) entry which is preliminary data.</text>
</comment>
<dbReference type="Proteomes" id="UP001341444">
    <property type="component" value="Unassembled WGS sequence"/>
</dbReference>
<dbReference type="InterPro" id="IPR013563">
    <property type="entry name" value="Oligopep_ABC_C"/>
</dbReference>
<keyword evidence="3" id="KW-0547">Nucleotide-binding</keyword>
<comment type="similarity">
    <text evidence="1">Belongs to the ABC transporter superfamily.</text>
</comment>
<protein>
    <submittedName>
        <fullName evidence="6">Dipeptide ABC transporter ATP-binding protein</fullName>
    </submittedName>
</protein>
<keyword evidence="2" id="KW-0813">Transport</keyword>
<name>A0ABU6MDM5_9BACI</name>
<dbReference type="PANTHER" id="PTHR43776:SF8">
    <property type="entry name" value="ABC TRANSPORTER, ATP-BINDING PROTEIN"/>
    <property type="match status" value="1"/>
</dbReference>